<feature type="compositionally biased region" description="Basic and acidic residues" evidence="4">
    <location>
        <begin position="407"/>
        <end position="426"/>
    </location>
</feature>
<dbReference type="EMBL" id="JAUSYY010000001">
    <property type="protein sequence ID" value="MDQ0896088.1"/>
    <property type="molecule type" value="Genomic_DNA"/>
</dbReference>
<evidence type="ECO:0000313" key="6">
    <source>
        <dbReference type="Proteomes" id="UP001239083"/>
    </source>
</evidence>
<dbReference type="PANTHER" id="PTHR11808:SF85">
    <property type="entry name" value="CYSTATHIONINE GAMMA-LYASE-RELATED"/>
    <property type="match status" value="1"/>
</dbReference>
<keyword evidence="2 3" id="KW-0663">Pyridoxal phosphate</keyword>
<evidence type="ECO:0000256" key="1">
    <source>
        <dbReference type="ARBA" id="ARBA00001933"/>
    </source>
</evidence>
<accession>A0ABU0RDE2</accession>
<proteinExistence type="inferred from homology"/>
<comment type="caution">
    <text evidence="5">The sequence shown here is derived from an EMBL/GenBank/DDBJ whole genome shotgun (WGS) entry which is preliminary data.</text>
</comment>
<dbReference type="InterPro" id="IPR015421">
    <property type="entry name" value="PyrdxlP-dep_Trfase_major"/>
</dbReference>
<evidence type="ECO:0000256" key="2">
    <source>
        <dbReference type="ARBA" id="ARBA00022898"/>
    </source>
</evidence>
<dbReference type="Pfam" id="PF01053">
    <property type="entry name" value="Cys_Met_Meta_PP"/>
    <property type="match status" value="1"/>
</dbReference>
<reference evidence="5 6" key="1">
    <citation type="submission" date="2023-07" db="EMBL/GenBank/DDBJ databases">
        <title>Comparative genomics of wheat-associated soil bacteria to identify genetic determinants of phenazine resistance.</title>
        <authorList>
            <person name="Mouncey N."/>
        </authorList>
    </citation>
    <scope>NUCLEOTIDE SEQUENCE [LARGE SCALE GENOMIC DNA]</scope>
    <source>
        <strain evidence="5 6">V3I3</strain>
    </source>
</reference>
<dbReference type="SUPFAM" id="SSF53383">
    <property type="entry name" value="PLP-dependent transferases"/>
    <property type="match status" value="1"/>
</dbReference>
<dbReference type="Gene3D" id="3.90.1150.10">
    <property type="entry name" value="Aspartate Aminotransferase, domain 1"/>
    <property type="match status" value="1"/>
</dbReference>
<comment type="similarity">
    <text evidence="3">Belongs to the trans-sulfuration enzymes family.</text>
</comment>
<keyword evidence="6" id="KW-1185">Reference proteome</keyword>
<organism evidence="5 6">
    <name type="scientific">Agromyces ramosus</name>
    <dbReference type="NCBI Taxonomy" id="33879"/>
    <lineage>
        <taxon>Bacteria</taxon>
        <taxon>Bacillati</taxon>
        <taxon>Actinomycetota</taxon>
        <taxon>Actinomycetes</taxon>
        <taxon>Micrococcales</taxon>
        <taxon>Microbacteriaceae</taxon>
        <taxon>Agromyces</taxon>
    </lineage>
</organism>
<dbReference type="PANTHER" id="PTHR11808">
    <property type="entry name" value="TRANS-SULFURATION ENZYME FAMILY MEMBER"/>
    <property type="match status" value="1"/>
</dbReference>
<dbReference type="InterPro" id="IPR015422">
    <property type="entry name" value="PyrdxlP-dep_Trfase_small"/>
</dbReference>
<name>A0ABU0RDE2_9MICO</name>
<gene>
    <name evidence="5" type="ORF">QFZ26_003643</name>
</gene>
<evidence type="ECO:0000313" key="5">
    <source>
        <dbReference type="EMBL" id="MDQ0896088.1"/>
    </source>
</evidence>
<evidence type="ECO:0000256" key="3">
    <source>
        <dbReference type="RuleBase" id="RU362118"/>
    </source>
</evidence>
<evidence type="ECO:0000256" key="4">
    <source>
        <dbReference type="SAM" id="MobiDB-lite"/>
    </source>
</evidence>
<feature type="region of interest" description="Disordered" evidence="4">
    <location>
        <begin position="406"/>
        <end position="426"/>
    </location>
</feature>
<protein>
    <submittedName>
        <fullName evidence="5">Cystathionine beta-lyase/cystathionine gamma-synthase</fullName>
    </submittedName>
</protein>
<dbReference type="Gene3D" id="3.40.640.10">
    <property type="entry name" value="Type I PLP-dependent aspartate aminotransferase-like (Major domain)"/>
    <property type="match status" value="1"/>
</dbReference>
<dbReference type="InterPro" id="IPR000277">
    <property type="entry name" value="Cys/Met-Metab_PyrdxlP-dep_enz"/>
</dbReference>
<comment type="cofactor">
    <cofactor evidence="1 3">
        <name>pyridoxal 5'-phosphate</name>
        <dbReference type="ChEBI" id="CHEBI:597326"/>
    </cofactor>
</comment>
<dbReference type="PIRSF" id="PIRSF001434">
    <property type="entry name" value="CGS"/>
    <property type="match status" value="1"/>
</dbReference>
<sequence length="426" mass="44108">MIRGMQTSSSHLETRAVHGGMAGVRESGSHVPVIDFSTTNPLDSVETGGASYEELATGHDLGEGRSAVYQRLWQPGVARFEESLAGLEGTEGAVAFASGMAALAATLIATATAGRPHVVAVRPLYGGTDHVLASGLLGTEVTWADAAGVGAAIRPDTGLVIVETPANPTLELLDLRRIADAAGDVPLLVDNTFATPVLQRPVEHGATLVLHSATKYLGGHGDVMGGVVAGDQAWVERLRQVRALTGGLLHPMAAYLLHRGLRTLPLRVRAQQATAAELAQRLVAHPAIAKVHYPGLPGQDPAGLLGTQFDGPGSIIAIELAGGYDAAVRFTESCELITHAVSLGGVDSLVQHPASLTHRPVAGDAKPGAAVVRLSIGLEHVDDLTDDLMSALDAAAELGGLRPRSVRVHEAPDAAGAREREDSPAR</sequence>
<dbReference type="Proteomes" id="UP001239083">
    <property type="component" value="Unassembled WGS sequence"/>
</dbReference>
<dbReference type="InterPro" id="IPR015424">
    <property type="entry name" value="PyrdxlP-dep_Trfase"/>
</dbReference>